<organism evidence="2 3">
    <name type="scientific">Deinococcus radiopugnans ATCC 19172</name>
    <dbReference type="NCBI Taxonomy" id="585398"/>
    <lineage>
        <taxon>Bacteria</taxon>
        <taxon>Thermotogati</taxon>
        <taxon>Deinococcota</taxon>
        <taxon>Deinococci</taxon>
        <taxon>Deinococcales</taxon>
        <taxon>Deinococcaceae</taxon>
        <taxon>Deinococcus</taxon>
    </lineage>
</organism>
<dbReference type="EMBL" id="JACHEW010000011">
    <property type="protein sequence ID" value="MBB6017062.1"/>
    <property type="molecule type" value="Genomic_DNA"/>
</dbReference>
<dbReference type="InterPro" id="IPR006311">
    <property type="entry name" value="TAT_signal"/>
</dbReference>
<reference evidence="2 3" key="1">
    <citation type="submission" date="2019-06" db="EMBL/GenBank/DDBJ databases">
        <title>Genome sequence of Deinococcus radiopugnans ATCC 19172.</title>
        <authorList>
            <person name="Maclea K.S."/>
            <person name="Maynard C.R."/>
        </authorList>
    </citation>
    <scope>NUCLEOTIDE SEQUENCE [LARGE SCALE GENOMIC DNA]</scope>
    <source>
        <strain evidence="2 3">ATCC 19172</strain>
    </source>
</reference>
<dbReference type="AlphaFoldDB" id="A0A5C4Y5I4"/>
<evidence type="ECO:0000313" key="2">
    <source>
        <dbReference type="EMBL" id="TNM70704.1"/>
    </source>
</evidence>
<gene>
    <name evidence="2" type="ORF">FHR04_12450</name>
    <name evidence="1" type="ORF">HNQ04_002324</name>
</gene>
<protein>
    <submittedName>
        <fullName evidence="2">Uncharacterized protein</fullName>
    </submittedName>
</protein>
<evidence type="ECO:0000313" key="3">
    <source>
        <dbReference type="Proteomes" id="UP000313988"/>
    </source>
</evidence>
<dbReference type="Proteomes" id="UP000313988">
    <property type="component" value="Unassembled WGS sequence"/>
</dbReference>
<accession>A0A5C4Y5I4</accession>
<evidence type="ECO:0000313" key="4">
    <source>
        <dbReference type="Proteomes" id="UP000629870"/>
    </source>
</evidence>
<keyword evidence="4" id="KW-1185">Reference proteome</keyword>
<evidence type="ECO:0000313" key="1">
    <source>
        <dbReference type="EMBL" id="MBB6017062.1"/>
    </source>
</evidence>
<dbReference type="Proteomes" id="UP000629870">
    <property type="component" value="Unassembled WGS sequence"/>
</dbReference>
<name>A0A5C4Y5I4_9DEIO</name>
<dbReference type="RefSeq" id="WP_139403731.1">
    <property type="nucleotide sequence ID" value="NZ_JACHEW010000011.1"/>
</dbReference>
<sequence length="450" mass="49581">MGMTRRQAVKQIISGGVATAGVALLPAARAQQAIPPTLTVIEAPDLSPYDPNLIKLIWSKDPEPRYISPSGHMPLGFVEGSRRVLEDHSEGTFSKDPPAKMRAIELVGQEQREYVALENGQVVNAFSVPVIVTRLAHFQLVIALGFPQDASDQEKQGWDALIQEYQTIASVAPDNKMPTLAEIVLPGAQRAGLDPARVVVVIRLDVVAFGTPKVRNDPYEQTESIFSGKTKPNDKIARIKANGTTEMVPLGNELVRRHLSYRLISHTPLDQPPSPTPASSPMVQSTENKIPIDQVADKVAREYAKGVSCEIDFSQGATREVMTLLRYPEFKVEWERVTITIRVRWRFIRFSVSITVLWPRVYTRLSDLILIAWTRWPRGVVTAAAQRVVEGCIIKAALIGGVVGVVMSNPAAAWTAFSGAFENCLKEKAFEYVKCLIPGIAVERVGGKWT</sequence>
<dbReference type="PROSITE" id="PS51318">
    <property type="entry name" value="TAT"/>
    <property type="match status" value="1"/>
</dbReference>
<comment type="caution">
    <text evidence="2">The sequence shown here is derived from an EMBL/GenBank/DDBJ whole genome shotgun (WGS) entry which is preliminary data.</text>
</comment>
<reference evidence="1 4" key="2">
    <citation type="submission" date="2020-08" db="EMBL/GenBank/DDBJ databases">
        <title>Genomic Encyclopedia of Type Strains, Phase IV (KMG-IV): sequencing the most valuable type-strain genomes for metagenomic binning, comparative biology and taxonomic classification.</title>
        <authorList>
            <person name="Goeker M."/>
        </authorList>
    </citation>
    <scope>NUCLEOTIDE SEQUENCE [LARGE SCALE GENOMIC DNA]</scope>
    <source>
        <strain evidence="1 4">DSM 12027</strain>
    </source>
</reference>
<proteinExistence type="predicted"/>
<dbReference type="EMBL" id="VDMO01000012">
    <property type="protein sequence ID" value="TNM70704.1"/>
    <property type="molecule type" value="Genomic_DNA"/>
</dbReference>